<accession>A0A251STM8</accession>
<evidence type="ECO:0000313" key="2">
    <source>
        <dbReference type="EMBL" id="OTG01646.1"/>
    </source>
</evidence>
<evidence type="ECO:0000313" key="1">
    <source>
        <dbReference type="EMBL" id="KAF5773555.1"/>
    </source>
</evidence>
<evidence type="ECO:0000313" key="3">
    <source>
        <dbReference type="Proteomes" id="UP000215914"/>
    </source>
</evidence>
<dbReference type="Proteomes" id="UP000215914">
    <property type="component" value="Chromosome 13"/>
</dbReference>
<keyword evidence="3" id="KW-1185">Reference proteome</keyword>
<dbReference type="AlphaFoldDB" id="A0A251STM8"/>
<dbReference type="InParanoid" id="A0A251STM8"/>
<sequence>MKVLFNHRLNQINSSSIDLSLWSLPNCLVCNHGSFSNRLFFSDLSQINSVLQSSAFTTISFGENSRPTAVHHRSATSPCRRSTSLLATLAAVETTSTTWTPQPHKSNPPVSIIVGRRIIFRSECYVLCDVGFFFQLFTAAVTA</sequence>
<reference evidence="1 3" key="1">
    <citation type="journal article" date="2017" name="Nature">
        <title>The sunflower genome provides insights into oil metabolism, flowering and Asterid evolution.</title>
        <authorList>
            <person name="Badouin H."/>
            <person name="Gouzy J."/>
            <person name="Grassa C.J."/>
            <person name="Murat F."/>
            <person name="Staton S.E."/>
            <person name="Cottret L."/>
            <person name="Lelandais-Briere C."/>
            <person name="Owens G.L."/>
            <person name="Carrere S."/>
            <person name="Mayjonade B."/>
            <person name="Legrand L."/>
            <person name="Gill N."/>
            <person name="Kane N.C."/>
            <person name="Bowers J.E."/>
            <person name="Hubner S."/>
            <person name="Bellec A."/>
            <person name="Berard A."/>
            <person name="Berges H."/>
            <person name="Blanchet N."/>
            <person name="Boniface M.C."/>
            <person name="Brunel D."/>
            <person name="Catrice O."/>
            <person name="Chaidir N."/>
            <person name="Claudel C."/>
            <person name="Donnadieu C."/>
            <person name="Faraut T."/>
            <person name="Fievet G."/>
            <person name="Helmstetter N."/>
            <person name="King M."/>
            <person name="Knapp S.J."/>
            <person name="Lai Z."/>
            <person name="Le Paslier M.C."/>
            <person name="Lippi Y."/>
            <person name="Lorenzon L."/>
            <person name="Mandel J.R."/>
            <person name="Marage G."/>
            <person name="Marchand G."/>
            <person name="Marquand E."/>
            <person name="Bret-Mestries E."/>
            <person name="Morien E."/>
            <person name="Nambeesan S."/>
            <person name="Nguyen T."/>
            <person name="Pegot-Espagnet P."/>
            <person name="Pouilly N."/>
            <person name="Raftis F."/>
            <person name="Sallet E."/>
            <person name="Schiex T."/>
            <person name="Thomas J."/>
            <person name="Vandecasteele C."/>
            <person name="Vares D."/>
            <person name="Vear F."/>
            <person name="Vautrin S."/>
            <person name="Crespi M."/>
            <person name="Mangin B."/>
            <person name="Burke J.M."/>
            <person name="Salse J."/>
            <person name="Munos S."/>
            <person name="Vincourt P."/>
            <person name="Rieseberg L.H."/>
            <person name="Langlade N.B."/>
        </authorList>
    </citation>
    <scope>NUCLEOTIDE SEQUENCE [LARGE SCALE GENOMIC DNA]</scope>
    <source>
        <strain evidence="3">cv. SF193</strain>
        <tissue evidence="1">Leaves</tissue>
    </source>
</reference>
<dbReference type="Gramene" id="mRNA:HanXRQr2_Chr13g0589881">
    <property type="protein sequence ID" value="mRNA:HanXRQr2_Chr13g0589881"/>
    <property type="gene ID" value="HanXRQr2_Chr13g0589881"/>
</dbReference>
<reference evidence="1" key="3">
    <citation type="submission" date="2020-06" db="EMBL/GenBank/DDBJ databases">
        <title>Helianthus annuus Genome sequencing and assembly Release 2.</title>
        <authorList>
            <person name="Gouzy J."/>
            <person name="Langlade N."/>
            <person name="Munos S."/>
        </authorList>
    </citation>
    <scope>NUCLEOTIDE SEQUENCE</scope>
    <source>
        <tissue evidence="1">Leaves</tissue>
    </source>
</reference>
<gene>
    <name evidence="2" type="ORF">HannXRQ_Chr13g0404301</name>
    <name evidence="1" type="ORF">HanXRQr2_Chr13g0589881</name>
</gene>
<name>A0A251STM8_HELAN</name>
<proteinExistence type="predicted"/>
<protein>
    <submittedName>
        <fullName evidence="2">Uncharacterized protein</fullName>
    </submittedName>
</protein>
<dbReference type="EMBL" id="CM007902">
    <property type="protein sequence ID" value="OTG01646.1"/>
    <property type="molecule type" value="Genomic_DNA"/>
</dbReference>
<reference evidence="2" key="2">
    <citation type="submission" date="2017-02" db="EMBL/GenBank/DDBJ databases">
        <title>Sunflower complete genome.</title>
        <authorList>
            <person name="Langlade N."/>
            <person name="Munos S."/>
        </authorList>
    </citation>
    <scope>NUCLEOTIDE SEQUENCE [LARGE SCALE GENOMIC DNA]</scope>
    <source>
        <tissue evidence="2">Leaves</tissue>
    </source>
</reference>
<organism evidence="2 3">
    <name type="scientific">Helianthus annuus</name>
    <name type="common">Common sunflower</name>
    <dbReference type="NCBI Taxonomy" id="4232"/>
    <lineage>
        <taxon>Eukaryota</taxon>
        <taxon>Viridiplantae</taxon>
        <taxon>Streptophyta</taxon>
        <taxon>Embryophyta</taxon>
        <taxon>Tracheophyta</taxon>
        <taxon>Spermatophyta</taxon>
        <taxon>Magnoliopsida</taxon>
        <taxon>eudicotyledons</taxon>
        <taxon>Gunneridae</taxon>
        <taxon>Pentapetalae</taxon>
        <taxon>asterids</taxon>
        <taxon>campanulids</taxon>
        <taxon>Asterales</taxon>
        <taxon>Asteraceae</taxon>
        <taxon>Asteroideae</taxon>
        <taxon>Heliantheae alliance</taxon>
        <taxon>Heliantheae</taxon>
        <taxon>Helianthus</taxon>
    </lineage>
</organism>
<dbReference type="EMBL" id="MNCJ02000328">
    <property type="protein sequence ID" value="KAF5773555.1"/>
    <property type="molecule type" value="Genomic_DNA"/>
</dbReference>